<dbReference type="PROSITE" id="PS51925">
    <property type="entry name" value="SWIB_MDM2"/>
    <property type="match status" value="1"/>
</dbReference>
<dbReference type="AlphaFoldDB" id="A0A1M5DV48"/>
<feature type="domain" description="DM2" evidence="2">
    <location>
        <begin position="89"/>
        <end position="165"/>
    </location>
</feature>
<dbReference type="EMBL" id="FQUO01000011">
    <property type="protein sequence ID" value="SHF70734.1"/>
    <property type="molecule type" value="Genomic_DNA"/>
</dbReference>
<dbReference type="InterPro" id="IPR036885">
    <property type="entry name" value="SWIB_MDM2_dom_sf"/>
</dbReference>
<dbReference type="CDD" id="cd10567">
    <property type="entry name" value="SWIB-MDM2_like"/>
    <property type="match status" value="1"/>
</dbReference>
<accession>A0A1M5DV48</accession>
<dbReference type="RefSeq" id="WP_073044625.1">
    <property type="nucleotide sequence ID" value="NZ_FQUO01000011.1"/>
</dbReference>
<feature type="compositionally biased region" description="Low complexity" evidence="1">
    <location>
        <begin position="10"/>
        <end position="72"/>
    </location>
</feature>
<dbReference type="Pfam" id="PF02201">
    <property type="entry name" value="SWIB"/>
    <property type="match status" value="1"/>
</dbReference>
<evidence type="ECO:0000313" key="3">
    <source>
        <dbReference type="EMBL" id="SHF70734.1"/>
    </source>
</evidence>
<dbReference type="PANTHER" id="PTHR13844">
    <property type="entry name" value="SWI/SNF-RELATED MATRIX-ASSOCIATED ACTIN-DEPENDENT REGULATOR OF CHROMATIN SUBFAMILY D"/>
    <property type="match status" value="1"/>
</dbReference>
<keyword evidence="4" id="KW-1185">Reference proteome</keyword>
<evidence type="ECO:0000256" key="1">
    <source>
        <dbReference type="SAM" id="MobiDB-lite"/>
    </source>
</evidence>
<dbReference type="Gene3D" id="1.10.245.10">
    <property type="entry name" value="SWIB/MDM2 domain"/>
    <property type="match status" value="1"/>
</dbReference>
<gene>
    <name evidence="3" type="ORF">SAMN05444008_11194</name>
</gene>
<dbReference type="SMART" id="SM00151">
    <property type="entry name" value="SWIB"/>
    <property type="match status" value="1"/>
</dbReference>
<evidence type="ECO:0000259" key="2">
    <source>
        <dbReference type="PROSITE" id="PS51925"/>
    </source>
</evidence>
<dbReference type="InterPro" id="IPR003121">
    <property type="entry name" value="SWIB_MDM2_domain"/>
</dbReference>
<protein>
    <submittedName>
        <fullName evidence="3">SWIB/MDM2 domain-containing protein</fullName>
    </submittedName>
</protein>
<organism evidence="3 4">
    <name type="scientific">Cnuella takakiae</name>
    <dbReference type="NCBI Taxonomy" id="1302690"/>
    <lineage>
        <taxon>Bacteria</taxon>
        <taxon>Pseudomonadati</taxon>
        <taxon>Bacteroidota</taxon>
        <taxon>Chitinophagia</taxon>
        <taxon>Chitinophagales</taxon>
        <taxon>Chitinophagaceae</taxon>
        <taxon>Cnuella</taxon>
    </lineage>
</organism>
<evidence type="ECO:0000313" key="4">
    <source>
        <dbReference type="Proteomes" id="UP000184368"/>
    </source>
</evidence>
<dbReference type="STRING" id="1302690.BUE76_19725"/>
<name>A0A1M5DV48_9BACT</name>
<dbReference type="InterPro" id="IPR019835">
    <property type="entry name" value="SWIB_domain"/>
</dbReference>
<dbReference type="Proteomes" id="UP000184368">
    <property type="component" value="Unassembled WGS sequence"/>
</dbReference>
<dbReference type="SUPFAM" id="SSF47592">
    <property type="entry name" value="SWIB/MDM2 domain"/>
    <property type="match status" value="1"/>
</dbReference>
<dbReference type="OrthoDB" id="680184at2"/>
<proteinExistence type="predicted"/>
<feature type="region of interest" description="Disordered" evidence="1">
    <location>
        <begin position="1"/>
        <end position="84"/>
    </location>
</feature>
<reference evidence="3 4" key="1">
    <citation type="submission" date="2016-11" db="EMBL/GenBank/DDBJ databases">
        <authorList>
            <person name="Jaros S."/>
            <person name="Januszkiewicz K."/>
            <person name="Wedrychowicz H."/>
        </authorList>
    </citation>
    <scope>NUCLEOTIDE SEQUENCE [LARGE SCALE GENOMIC DNA]</scope>
    <source>
        <strain evidence="3 4">DSM 26897</strain>
    </source>
</reference>
<sequence length="165" mass="16895">MAKAAKKATTKQAKAPAKAAAKAAPKTAAKAAPKAAAKAAPKAAAKAAPKAAAKKAAPAKKAPAKKAAAPKAAAKKAGAKRSGGTANAAFMAPLTPSEQLSKVIGARPLPRTEVVKKVWEHIKKNNLQDKANRRMINSDEALKPIFGKAQISMFELAKVLNGHLK</sequence>